<keyword evidence="2" id="KW-0964">Secreted</keyword>
<reference evidence="5 6" key="1">
    <citation type="submission" date="2020-02" db="EMBL/GenBank/DDBJ databases">
        <title>Genome sequence of strain CCNWXJ40-4.</title>
        <authorList>
            <person name="Gao J."/>
            <person name="Sun J."/>
        </authorList>
    </citation>
    <scope>NUCLEOTIDE SEQUENCE [LARGE SCALE GENOMIC DNA]</scope>
    <source>
        <strain evidence="5 6">CCNWXJ 40-4</strain>
    </source>
</reference>
<dbReference type="InterPro" id="IPR018511">
    <property type="entry name" value="Hemolysin-typ_Ca-bd_CS"/>
</dbReference>
<evidence type="ECO:0000313" key="6">
    <source>
        <dbReference type="Proteomes" id="UP001642900"/>
    </source>
</evidence>
<evidence type="ECO:0000259" key="4">
    <source>
        <dbReference type="Pfam" id="PF07484"/>
    </source>
</evidence>
<protein>
    <recommendedName>
        <fullName evidence="4">Phage tail collar domain-containing protein</fullName>
    </recommendedName>
</protein>
<organism evidence="5 6">
    <name type="scientific">Allomesorhizobium camelthorni</name>
    <dbReference type="NCBI Taxonomy" id="475069"/>
    <lineage>
        <taxon>Bacteria</taxon>
        <taxon>Pseudomonadati</taxon>
        <taxon>Pseudomonadota</taxon>
        <taxon>Alphaproteobacteria</taxon>
        <taxon>Hyphomicrobiales</taxon>
        <taxon>Phyllobacteriaceae</taxon>
        <taxon>Allomesorhizobium</taxon>
    </lineage>
</organism>
<feature type="domain" description="Phage tail collar" evidence="4">
    <location>
        <begin position="38"/>
        <end position="94"/>
    </location>
</feature>
<evidence type="ECO:0000256" key="2">
    <source>
        <dbReference type="ARBA" id="ARBA00022525"/>
    </source>
</evidence>
<comment type="caution">
    <text evidence="5">The sequence shown here is derived from an EMBL/GenBank/DDBJ whole genome shotgun (WGS) entry which is preliminary data.</text>
</comment>
<dbReference type="PANTHER" id="PTHR38340">
    <property type="entry name" value="S-LAYER PROTEIN"/>
    <property type="match status" value="1"/>
</dbReference>
<gene>
    <name evidence="5" type="ORF">G6N73_27510</name>
</gene>
<sequence>MVGSIDNFQVSLALTEFMPLQGVFPIRDGWGSGDITLGSIRTFAGNFAPGSDAETDGRLLSIAQNTALFSLLGTTYGGDGQTTFALPNLQERTPIGAGQGHGLNNYNLGEVAGTAAISLSQENLPLALGGDSQPIDNYQPSLPITYIIRTTGNYPSPGGGGSNFIGEIVRFAGNFIPGGYMAAAGQLLSIADNNVLFSLIGTTYGGDGVTTFQLPDLRGRNIVGSSSSTPIGSLVGGTAVTLTDNEIPANVGGGGIPFDNEAPGLALTCMIAVQGIFPPRDVGSAPSDQHYLGEIAVFAGDFAPPGWVRCEGQLLPINQNQALFSLLGTMYGGDGQTNFALPDLRDRTAIGASDDVPVGTVLGDNDQPVLSSNIPDLEIAGSAADETIYGGDGNDGLSGLGGNDILISNGGNDILNGGAGADAMFGGAGNDIYIVAATGDVTTENAGEGADTVRSYINWTLGANVERLELLGSAANGTGNALSNTLVGNSLNNVLNGGAGNDYMVGGAGNDIYIVAAAGDSTIENAGGGTDTVRSYVNWTLAANVERLELQGSGNLNGTGNSSNNTLVGNSGNNSLSGGDGNDYMVGGAGSDTLTGGAGNDRLIGSLGRDTLNGGTGNDVFDFDAVSDSPAGPALRDSILGGFSHGFDRIDLATIDANTLVAGNQAFSFIGSAAFSGVAGQLRYTNYSGNVIIDADVNGDSVADMQILVAGTNFMTGTDFLA</sequence>
<feature type="region of interest" description="Disordered" evidence="3">
    <location>
        <begin position="553"/>
        <end position="574"/>
    </location>
</feature>
<name>A0A6G4WJ45_9HYPH</name>
<dbReference type="PANTHER" id="PTHR38340:SF1">
    <property type="entry name" value="S-LAYER PROTEIN"/>
    <property type="match status" value="1"/>
</dbReference>
<dbReference type="RefSeq" id="WP_165033156.1">
    <property type="nucleotide sequence ID" value="NZ_JAAKZF010000066.1"/>
</dbReference>
<dbReference type="Pfam" id="PF00353">
    <property type="entry name" value="HemolysinCabind"/>
    <property type="match status" value="4"/>
</dbReference>
<proteinExistence type="predicted"/>
<dbReference type="SUPFAM" id="SSF88874">
    <property type="entry name" value="Receptor-binding domain of short tail fibre protein gp12"/>
    <property type="match status" value="3"/>
</dbReference>
<dbReference type="Proteomes" id="UP001642900">
    <property type="component" value="Unassembled WGS sequence"/>
</dbReference>
<evidence type="ECO:0000256" key="1">
    <source>
        <dbReference type="ARBA" id="ARBA00004613"/>
    </source>
</evidence>
<keyword evidence="6" id="KW-1185">Reference proteome</keyword>
<dbReference type="AlphaFoldDB" id="A0A6G4WJ45"/>
<dbReference type="InterPro" id="IPR050557">
    <property type="entry name" value="RTX_toxin/Mannuronan_C5-epim"/>
</dbReference>
<accession>A0A6G4WJ45</accession>
<feature type="domain" description="Phage tail collar" evidence="4">
    <location>
        <begin position="166"/>
        <end position="221"/>
    </location>
</feature>
<dbReference type="InterPro" id="IPR011049">
    <property type="entry name" value="Serralysin-like_metalloprot_C"/>
</dbReference>
<dbReference type="GO" id="GO:0005576">
    <property type="term" value="C:extracellular region"/>
    <property type="evidence" value="ECO:0007669"/>
    <property type="project" value="UniProtKB-SubCell"/>
</dbReference>
<evidence type="ECO:0000256" key="3">
    <source>
        <dbReference type="SAM" id="MobiDB-lite"/>
    </source>
</evidence>
<dbReference type="Gene3D" id="3.90.1340.10">
    <property type="entry name" value="Phage tail collar domain"/>
    <property type="match status" value="3"/>
</dbReference>
<dbReference type="EMBL" id="JAAKZF010000066">
    <property type="protein sequence ID" value="NGO54822.1"/>
    <property type="molecule type" value="Genomic_DNA"/>
</dbReference>
<dbReference type="PROSITE" id="PS00330">
    <property type="entry name" value="HEMOLYSIN_CALCIUM"/>
    <property type="match status" value="2"/>
</dbReference>
<dbReference type="SUPFAM" id="SSF51120">
    <property type="entry name" value="beta-Roll"/>
    <property type="match status" value="2"/>
</dbReference>
<comment type="subcellular location">
    <subcellularLocation>
        <location evidence="1">Secreted</location>
    </subcellularLocation>
</comment>
<dbReference type="InterPro" id="IPR037053">
    <property type="entry name" value="Phage_tail_collar_dom_sf"/>
</dbReference>
<dbReference type="PRINTS" id="PR00313">
    <property type="entry name" value="CABNDNGRPT"/>
</dbReference>
<dbReference type="Gene3D" id="2.150.10.10">
    <property type="entry name" value="Serralysin-like metalloprotease, C-terminal"/>
    <property type="match status" value="2"/>
</dbReference>
<dbReference type="InterPro" id="IPR011083">
    <property type="entry name" value="Phage_tail_collar_dom"/>
</dbReference>
<evidence type="ECO:0000313" key="5">
    <source>
        <dbReference type="EMBL" id="NGO54822.1"/>
    </source>
</evidence>
<dbReference type="Pfam" id="PF07484">
    <property type="entry name" value="Collar"/>
    <property type="match status" value="3"/>
</dbReference>
<feature type="domain" description="Phage tail collar" evidence="4">
    <location>
        <begin position="293"/>
        <end position="348"/>
    </location>
</feature>
<dbReference type="GO" id="GO:0005509">
    <property type="term" value="F:calcium ion binding"/>
    <property type="evidence" value="ECO:0007669"/>
    <property type="project" value="InterPro"/>
</dbReference>
<dbReference type="InterPro" id="IPR001343">
    <property type="entry name" value="Hemolysn_Ca-bd"/>
</dbReference>